<protein>
    <submittedName>
        <fullName evidence="1">Uncharacterized protein</fullName>
    </submittedName>
</protein>
<keyword evidence="2" id="KW-1185">Reference proteome</keyword>
<sequence>MLQLSRLCCLVAAMTMLQSAFGTNLRLSRRDINISTITEYRAAILLIDGSQTSCEAALMDSSAAFVAASCLQYTDGNLDMSKSYEVAVKMGSGSTNSQRYSISKIDVHPSYNATTFINNLAVVQFNTDSAIDWETYIGVNPDEWDDRYFARRSLVDTSSLAWNNIIAFSTTTTPSDCAKASKTYNANKGDFLCNYAASLSTVNRDCKVPYGVVYGIVQPDDSGIIAIHSHTSIYGDSLCSSDKKLHYYTLLRNYIAWAARVIGRSVGGFTIDTSYNMSLNYNYSMTNVPSDSVSGVKVFSGNRYAQDPVNPALAEAIKSYPAKSTAVSTSNTATLAKSTLAAAITSPTAASLATTPAVQDVGATTTNDSSTTALSASNVASATAGSLELSNSNTLVASSPSSSSPSKSESEDSASNSASSPTGAQSSLSSKDISNDDENLAMELIESTSPTQETSTGNASSSSTSKAGNFAIGPSESENAVLNPSQSASDDSGSSANVITNKTSENNEEAPGSTRTIIIAVAVVALLGAVGGGIWFFYRRRKLNRELEHESIIDKNGWNSERNSLGSNYLRPPGATTGQYQPGFMQSDRISGFSQNDGSYHGNNGYNDQRVDSGNNYGPDNYGKAPNTGYDNYEDYPYIQNHSGDNSNNVYAHDIGQSSNYHTDMRAQQSRYESGYGQNY</sequence>
<name>A0ACC1IPJ7_9FUNG</name>
<organism evidence="1 2">
    <name type="scientific">Kickxella alabastrina</name>
    <dbReference type="NCBI Taxonomy" id="61397"/>
    <lineage>
        <taxon>Eukaryota</taxon>
        <taxon>Fungi</taxon>
        <taxon>Fungi incertae sedis</taxon>
        <taxon>Zoopagomycota</taxon>
        <taxon>Kickxellomycotina</taxon>
        <taxon>Kickxellomycetes</taxon>
        <taxon>Kickxellales</taxon>
        <taxon>Kickxellaceae</taxon>
        <taxon>Kickxella</taxon>
    </lineage>
</organism>
<dbReference type="Proteomes" id="UP001150581">
    <property type="component" value="Unassembled WGS sequence"/>
</dbReference>
<evidence type="ECO:0000313" key="2">
    <source>
        <dbReference type="Proteomes" id="UP001150581"/>
    </source>
</evidence>
<dbReference type="EMBL" id="JANBPG010000239">
    <property type="protein sequence ID" value="KAJ1898436.1"/>
    <property type="molecule type" value="Genomic_DNA"/>
</dbReference>
<proteinExistence type="predicted"/>
<evidence type="ECO:0000313" key="1">
    <source>
        <dbReference type="EMBL" id="KAJ1898436.1"/>
    </source>
</evidence>
<accession>A0ACC1IPJ7</accession>
<gene>
    <name evidence="1" type="ORF">LPJ66_002755</name>
</gene>
<comment type="caution">
    <text evidence="1">The sequence shown here is derived from an EMBL/GenBank/DDBJ whole genome shotgun (WGS) entry which is preliminary data.</text>
</comment>
<reference evidence="1" key="1">
    <citation type="submission" date="2022-07" db="EMBL/GenBank/DDBJ databases">
        <title>Phylogenomic reconstructions and comparative analyses of Kickxellomycotina fungi.</title>
        <authorList>
            <person name="Reynolds N.K."/>
            <person name="Stajich J.E."/>
            <person name="Barry K."/>
            <person name="Grigoriev I.V."/>
            <person name="Crous P."/>
            <person name="Smith M.E."/>
        </authorList>
    </citation>
    <scope>NUCLEOTIDE SEQUENCE</scope>
    <source>
        <strain evidence="1">Benny 63K</strain>
    </source>
</reference>